<evidence type="ECO:0000313" key="3">
    <source>
        <dbReference type="EMBL" id="ASJ26173.1"/>
    </source>
</evidence>
<name>A0A248LPZ1_9NEIS</name>
<sequence length="177" mass="19234">MIRLYLLEIKRQEPARPLSILDTGGMSPRERHAMTHSPPPVSGLVSVASPLDVGRTLDRLSVALTQRGWCEFVRIDHAAAAAAAGLSLLPRTVLVFGNPASGTGPMQHAPTLAIDLPMKMLVWQDDAGQVWVSYNSAGYFADVILARHNLVPPDGQRERLADLLDQVVQDATAFYAE</sequence>
<evidence type="ECO:0000259" key="2">
    <source>
        <dbReference type="Pfam" id="PF03625"/>
    </source>
</evidence>
<dbReference type="InterPro" id="IPR005180">
    <property type="entry name" value="DUF302"/>
</dbReference>
<gene>
    <name evidence="3" type="ORF">LHGZ1_3342</name>
</gene>
<dbReference type="InterPro" id="IPR035923">
    <property type="entry name" value="TT1751-like_sf"/>
</dbReference>
<evidence type="ECO:0000256" key="1">
    <source>
        <dbReference type="SAM" id="MobiDB-lite"/>
    </source>
</evidence>
<dbReference type="PANTHER" id="PTHR38342">
    <property type="entry name" value="SLR5037 PROTEIN"/>
    <property type="match status" value="1"/>
</dbReference>
<accession>A0A248LPZ1</accession>
<dbReference type="PANTHER" id="PTHR38342:SF2">
    <property type="entry name" value="INNER MEMBRANE OR EXPORTED"/>
    <property type="match status" value="1"/>
</dbReference>
<dbReference type="EMBL" id="CP022115">
    <property type="protein sequence ID" value="ASJ26173.1"/>
    <property type="molecule type" value="Genomic_DNA"/>
</dbReference>
<feature type="region of interest" description="Disordered" evidence="1">
    <location>
        <begin position="18"/>
        <end position="39"/>
    </location>
</feature>
<dbReference type="AlphaFoldDB" id="A0A248LPZ1"/>
<proteinExistence type="predicted"/>
<evidence type="ECO:0000313" key="4">
    <source>
        <dbReference type="Proteomes" id="UP000197424"/>
    </source>
</evidence>
<dbReference type="CDD" id="cd14797">
    <property type="entry name" value="DUF302"/>
    <property type="match status" value="1"/>
</dbReference>
<dbReference type="Pfam" id="PF03625">
    <property type="entry name" value="DUF302"/>
    <property type="match status" value="1"/>
</dbReference>
<dbReference type="Proteomes" id="UP000197424">
    <property type="component" value="Chromosome"/>
</dbReference>
<feature type="domain" description="DUF302" evidence="2">
    <location>
        <begin position="75"/>
        <end position="135"/>
    </location>
</feature>
<protein>
    <submittedName>
        <fullName evidence="3">DUF302 domain containing protein</fullName>
    </submittedName>
</protein>
<dbReference type="Gene3D" id="3.30.310.70">
    <property type="entry name" value="TT1751-like domain"/>
    <property type="match status" value="1"/>
</dbReference>
<organism evidence="3 4">
    <name type="scientific">Laribacter hongkongensis</name>
    <dbReference type="NCBI Taxonomy" id="168471"/>
    <lineage>
        <taxon>Bacteria</taxon>
        <taxon>Pseudomonadati</taxon>
        <taxon>Pseudomonadota</taxon>
        <taxon>Betaproteobacteria</taxon>
        <taxon>Neisseriales</taxon>
        <taxon>Aquaspirillaceae</taxon>
        <taxon>Laribacter</taxon>
    </lineage>
</organism>
<dbReference type="SUPFAM" id="SSF103247">
    <property type="entry name" value="TT1751-like"/>
    <property type="match status" value="1"/>
</dbReference>
<reference evidence="4" key="1">
    <citation type="submission" date="2017-06" db="EMBL/GenBank/DDBJ databases">
        <title>Whole genome sequence of Laribacter hongkongensis LHGZ1.</title>
        <authorList>
            <person name="Chen D."/>
            <person name="Wu H."/>
            <person name="Chen J."/>
        </authorList>
    </citation>
    <scope>NUCLEOTIDE SEQUENCE [LARGE SCALE GENOMIC DNA]</scope>
    <source>
        <strain evidence="4">LHGZ1</strain>
    </source>
</reference>